<dbReference type="EMBL" id="RFFJ01000307">
    <property type="protein sequence ID" value="RMI27957.1"/>
    <property type="molecule type" value="Genomic_DNA"/>
</dbReference>
<feature type="compositionally biased region" description="Low complexity" evidence="7">
    <location>
        <begin position="741"/>
        <end position="753"/>
    </location>
</feature>
<dbReference type="GO" id="GO:0005886">
    <property type="term" value="C:plasma membrane"/>
    <property type="evidence" value="ECO:0007669"/>
    <property type="project" value="UniProtKB-SubCell"/>
</dbReference>
<dbReference type="Proteomes" id="UP000278673">
    <property type="component" value="Unassembled WGS sequence"/>
</dbReference>
<evidence type="ECO:0000256" key="8">
    <source>
        <dbReference type="SAM" id="Phobius"/>
    </source>
</evidence>
<feature type="transmembrane region" description="Helical" evidence="8">
    <location>
        <begin position="627"/>
        <end position="653"/>
    </location>
</feature>
<feature type="transmembrane region" description="Helical" evidence="8">
    <location>
        <begin position="526"/>
        <end position="545"/>
    </location>
</feature>
<evidence type="ECO:0000256" key="1">
    <source>
        <dbReference type="ARBA" id="ARBA00004651"/>
    </source>
</evidence>
<sequence>MGTPDVRSARSRRSFRPPGWPPRRGRGVAWALLGLWLAAVVLALPFAGRLGESVEDEGVEYLPASAESTEVARLTELLPGGDTTDLLLVARRAGGLTEEDRALVEESLAVIAGRYELASGFPDAVGVVSEDGATALHPFALDELGEEEQAEAVGGIRELIADPPEGLTLALGGPGALGVDAEAVFESIDVTLMLATAGIVAVLLVITYRSPLLWLLPLVAVGVAAVAAMAVVHGLVQLFDLTVTTMSSSITTVLIFGAGTDYALLLVARYREELRRLPGAGEAMVAALRGCGPALLASSGTVALGLLCLTVADLNSSSGLGPVGAVGVLCALAVMVTLLPALLVLCGRGVFWPLVPRHGQARPAEGGSFFARLGSSISRRPVAVLVGGTLLLGALSLGAFRLPGPLGEQDNFTSTPDSVPAMELVADAFPERSGQPITVLADAERADAVVSAALDVEGVAEAEPGREGGGWREIRVHAIDPPESAGEQRTVTALRERLAELPEARALVGGPTAESMDLATTSARDQLLVIPLVLGVVLLVLAALLRGLVAPVLLLAAVVASWGAAMGLGGLFFGPVFGFEGLDAQVPLLSFVFCVALGVDYGIFLMHRMREEALGGATTRRAALGALRTTGGVIASAGVVLAATFCVLATMPMVVMAEMGFVVAVGVLLDTFLVRTYLVTSASWLLDRRVWWPGPLSRRPVATLVHGPGGSEGRLASVGGGAPVASVGGEASTGSGGVVEGAPASRGPAPAGPARGGDAG</sequence>
<comment type="similarity">
    <text evidence="2">Belongs to the resistance-nodulation-cell division (RND) (TC 2.A.6) family. MmpL subfamily.</text>
</comment>
<organism evidence="10 11">
    <name type="scientific">Streptomyces triticirhizae</name>
    <dbReference type="NCBI Taxonomy" id="2483353"/>
    <lineage>
        <taxon>Bacteria</taxon>
        <taxon>Bacillati</taxon>
        <taxon>Actinomycetota</taxon>
        <taxon>Actinomycetes</taxon>
        <taxon>Kitasatosporales</taxon>
        <taxon>Streptomycetaceae</taxon>
        <taxon>Streptomyces</taxon>
    </lineage>
</organism>
<feature type="region of interest" description="Disordered" evidence="7">
    <location>
        <begin position="726"/>
        <end position="760"/>
    </location>
</feature>
<evidence type="ECO:0000313" key="11">
    <source>
        <dbReference type="Proteomes" id="UP000278673"/>
    </source>
</evidence>
<keyword evidence="11" id="KW-1185">Reference proteome</keyword>
<dbReference type="Pfam" id="PF03176">
    <property type="entry name" value="MMPL"/>
    <property type="match status" value="2"/>
</dbReference>
<dbReference type="PANTHER" id="PTHR33406">
    <property type="entry name" value="MEMBRANE PROTEIN MJ1562-RELATED"/>
    <property type="match status" value="1"/>
</dbReference>
<feature type="transmembrane region" description="Helical" evidence="8">
    <location>
        <begin position="382"/>
        <end position="402"/>
    </location>
</feature>
<feature type="transmembrane region" description="Helical" evidence="8">
    <location>
        <begin position="552"/>
        <end position="574"/>
    </location>
</feature>
<comment type="subcellular location">
    <subcellularLocation>
        <location evidence="1">Cell membrane</location>
        <topology evidence="1">Multi-pass membrane protein</topology>
    </subcellularLocation>
</comment>
<proteinExistence type="inferred from homology"/>
<feature type="transmembrane region" description="Helical" evidence="8">
    <location>
        <begin position="324"/>
        <end position="347"/>
    </location>
</feature>
<gene>
    <name evidence="10" type="ORF">EBN88_28700</name>
</gene>
<dbReference type="PROSITE" id="PS50156">
    <property type="entry name" value="SSD"/>
    <property type="match status" value="1"/>
</dbReference>
<feature type="transmembrane region" description="Helical" evidence="8">
    <location>
        <begin position="248"/>
        <end position="270"/>
    </location>
</feature>
<evidence type="ECO:0000259" key="9">
    <source>
        <dbReference type="PROSITE" id="PS50156"/>
    </source>
</evidence>
<evidence type="ECO:0000256" key="7">
    <source>
        <dbReference type="SAM" id="MobiDB-lite"/>
    </source>
</evidence>
<keyword evidence="3" id="KW-1003">Cell membrane</keyword>
<name>A0A3M2KQM6_9ACTN</name>
<accession>A0A3M2KQM6</accession>
<reference evidence="10 11" key="1">
    <citation type="submission" date="2018-10" db="EMBL/GenBank/DDBJ databases">
        <title>Isolation, diversity and antifungal activity of actinobacteria from wheat.</title>
        <authorList>
            <person name="Han C."/>
        </authorList>
    </citation>
    <scope>NUCLEOTIDE SEQUENCE [LARGE SCALE GENOMIC DNA]</scope>
    <source>
        <strain evidence="10 11">NEAU-YY642</strain>
    </source>
</reference>
<evidence type="ECO:0000256" key="4">
    <source>
        <dbReference type="ARBA" id="ARBA00022692"/>
    </source>
</evidence>
<dbReference type="InterPro" id="IPR000731">
    <property type="entry name" value="SSD"/>
</dbReference>
<evidence type="ECO:0000256" key="6">
    <source>
        <dbReference type="ARBA" id="ARBA00023136"/>
    </source>
</evidence>
<keyword evidence="5 8" id="KW-1133">Transmembrane helix</keyword>
<dbReference type="SUPFAM" id="SSF82866">
    <property type="entry name" value="Multidrug efflux transporter AcrB transmembrane domain"/>
    <property type="match status" value="2"/>
</dbReference>
<evidence type="ECO:0000256" key="5">
    <source>
        <dbReference type="ARBA" id="ARBA00022989"/>
    </source>
</evidence>
<evidence type="ECO:0000256" key="2">
    <source>
        <dbReference type="ARBA" id="ARBA00010157"/>
    </source>
</evidence>
<dbReference type="Gene3D" id="1.20.1640.10">
    <property type="entry name" value="Multidrug efflux transporter AcrB transmembrane domain"/>
    <property type="match status" value="2"/>
</dbReference>
<comment type="caution">
    <text evidence="10">The sequence shown here is derived from an EMBL/GenBank/DDBJ whole genome shotgun (WGS) entry which is preliminary data.</text>
</comment>
<dbReference type="AlphaFoldDB" id="A0A3M2KQM6"/>
<feature type="transmembrane region" description="Helical" evidence="8">
    <location>
        <begin position="291"/>
        <end position="312"/>
    </location>
</feature>
<evidence type="ECO:0000256" key="3">
    <source>
        <dbReference type="ARBA" id="ARBA00022475"/>
    </source>
</evidence>
<feature type="transmembrane region" description="Helical" evidence="8">
    <location>
        <begin position="659"/>
        <end position="679"/>
    </location>
</feature>
<keyword evidence="4 8" id="KW-0812">Transmembrane</keyword>
<feature type="transmembrane region" description="Helical" evidence="8">
    <location>
        <begin position="190"/>
        <end position="208"/>
    </location>
</feature>
<feature type="transmembrane region" description="Helical" evidence="8">
    <location>
        <begin position="215"/>
        <end position="236"/>
    </location>
</feature>
<dbReference type="InterPro" id="IPR050545">
    <property type="entry name" value="Mycobact_MmpL"/>
</dbReference>
<dbReference type="RefSeq" id="WP_122399926.1">
    <property type="nucleotide sequence ID" value="NZ_RFFJ01000307.1"/>
</dbReference>
<feature type="domain" description="SSD" evidence="9">
    <location>
        <begin position="219"/>
        <end position="345"/>
    </location>
</feature>
<dbReference type="InterPro" id="IPR004869">
    <property type="entry name" value="MMPL_dom"/>
</dbReference>
<protein>
    <submittedName>
        <fullName evidence="10">MMPL family transporter</fullName>
    </submittedName>
</protein>
<keyword evidence="6 8" id="KW-0472">Membrane</keyword>
<evidence type="ECO:0000313" key="10">
    <source>
        <dbReference type="EMBL" id="RMI27957.1"/>
    </source>
</evidence>
<dbReference type="PANTHER" id="PTHR33406:SF6">
    <property type="entry name" value="MEMBRANE PROTEIN YDGH-RELATED"/>
    <property type="match status" value="1"/>
</dbReference>
<feature type="transmembrane region" description="Helical" evidence="8">
    <location>
        <begin position="586"/>
        <end position="606"/>
    </location>
</feature>